<evidence type="ECO:0000313" key="1">
    <source>
        <dbReference type="EMBL" id="WAQ80778.1"/>
    </source>
</evidence>
<name>A0ABY7C7B7_9BASI</name>
<reference evidence="1" key="1">
    <citation type="submission" date="2022-10" db="EMBL/GenBank/DDBJ databases">
        <title>Puccinia triticina Genome sequencing and assembly.</title>
        <authorList>
            <person name="Li C."/>
        </authorList>
    </citation>
    <scope>NUCLEOTIDE SEQUENCE</scope>
    <source>
        <strain evidence="1">Pt15</strain>
    </source>
</reference>
<proteinExistence type="predicted"/>
<dbReference type="GeneID" id="77806004"/>
<dbReference type="EMBL" id="CP110421">
    <property type="protein sequence ID" value="WAQ80778.1"/>
    <property type="molecule type" value="Genomic_DNA"/>
</dbReference>
<organism evidence="1 2">
    <name type="scientific">Puccinia triticina</name>
    <dbReference type="NCBI Taxonomy" id="208348"/>
    <lineage>
        <taxon>Eukaryota</taxon>
        <taxon>Fungi</taxon>
        <taxon>Dikarya</taxon>
        <taxon>Basidiomycota</taxon>
        <taxon>Pucciniomycotina</taxon>
        <taxon>Pucciniomycetes</taxon>
        <taxon>Pucciniales</taxon>
        <taxon>Pucciniaceae</taxon>
        <taxon>Puccinia</taxon>
    </lineage>
</organism>
<keyword evidence="2" id="KW-1185">Reference proteome</keyword>
<dbReference type="Proteomes" id="UP001164743">
    <property type="component" value="Chromosome 1A"/>
</dbReference>
<evidence type="ECO:0000313" key="2">
    <source>
        <dbReference type="Proteomes" id="UP001164743"/>
    </source>
</evidence>
<protein>
    <submittedName>
        <fullName evidence="1">Uncharacterized protein</fullName>
    </submittedName>
</protein>
<gene>
    <name evidence="1" type="ORF">PtA15_1A116</name>
</gene>
<dbReference type="RefSeq" id="XP_053016333.1">
    <property type="nucleotide sequence ID" value="XM_053165109.1"/>
</dbReference>
<sequence>MKIVVSKMVWLDGRDKGYHCRSRARLHSCLFALNVPLTKRIGYRATSADCELTGLDVLLLQPDPVGSADQLHTYTKSSEKAATDHNRIHRSGLGPILNCLGGGREGLAQRDAYKGPCPGPSRRNIMVKSIKTLKEFINLVHFGPCEPSKVLLATRAGQ</sequence>
<accession>A0ABY7C7B7</accession>